<keyword evidence="2" id="KW-1185">Reference proteome</keyword>
<evidence type="ECO:0000313" key="2">
    <source>
        <dbReference type="Proteomes" id="UP001060164"/>
    </source>
</evidence>
<dbReference type="RefSeq" id="WP_028530072.1">
    <property type="nucleotide sequence ID" value="NZ_CABLBR010000042.1"/>
</dbReference>
<gene>
    <name evidence="1" type="ORF">NQ502_05635</name>
</gene>
<name>A0ABY5VKD9_9FIRM</name>
<proteinExistence type="predicted"/>
<organism evidence="1 2">
    <name type="scientific">Ruminococcus gauvreauii</name>
    <dbReference type="NCBI Taxonomy" id="438033"/>
    <lineage>
        <taxon>Bacteria</taxon>
        <taxon>Bacillati</taxon>
        <taxon>Bacillota</taxon>
        <taxon>Clostridia</taxon>
        <taxon>Eubacteriales</taxon>
        <taxon>Oscillospiraceae</taxon>
        <taxon>Ruminococcus</taxon>
    </lineage>
</organism>
<dbReference type="SUPFAM" id="SSF69304">
    <property type="entry name" value="Tricorn protease N-terminal domain"/>
    <property type="match status" value="1"/>
</dbReference>
<evidence type="ECO:0008006" key="3">
    <source>
        <dbReference type="Google" id="ProtNLM"/>
    </source>
</evidence>
<sequence length="459" mass="52628">MKRKYILPLIILAVLAAVLFFGVRTRSMPAAIKISQTNEDAVVYGANGWGESYSVSDYGILYAKNNVVRYCDLDAEETYALCDKANCLHLSDKCAAWYRDWTAVNGIAYYQDGICLFKRNYDRNAYELIRMDVTGKNQKVIARLDIGDWESGSWYLSSLGDIYYNAGRAVVEANYTWIEGEGESSQTKNCRQYLLIDMGDGAVTEVNEKAVDSIVYRLLGISGDALFFMKRVPEIEELSEQEFEEAYVSGAFRGKIHAEDPVERYLEYQGKWYPAHSNQKDVYIKYKIKESRETILEETPSLMMFDEDGYNTGTLSKYLVSGNFGQSYLVSEPDWDNENEAPFLWDLERNQKTPLFTIEHGGTLAWETGSLALGIYDESKILYCQYTGETTANILEYDLKTGKSRELFEDVRNISFRIINVTEEFFIGKIYTDTGYDVFKIRRDDYFAGNLDKVVKLRL</sequence>
<protein>
    <recommendedName>
        <fullName evidence="3">DUF5050 domain-containing protein</fullName>
    </recommendedName>
</protein>
<dbReference type="Proteomes" id="UP001060164">
    <property type="component" value="Chromosome"/>
</dbReference>
<reference evidence="1" key="1">
    <citation type="journal article" date="2022" name="Cell">
        <title>Design, construction, and in vivo augmentation of a complex gut microbiome.</title>
        <authorList>
            <person name="Cheng A.G."/>
            <person name="Ho P.Y."/>
            <person name="Aranda-Diaz A."/>
            <person name="Jain S."/>
            <person name="Yu F.B."/>
            <person name="Meng X."/>
            <person name="Wang M."/>
            <person name="Iakiviak M."/>
            <person name="Nagashima K."/>
            <person name="Zhao A."/>
            <person name="Murugkar P."/>
            <person name="Patil A."/>
            <person name="Atabakhsh K."/>
            <person name="Weakley A."/>
            <person name="Yan J."/>
            <person name="Brumbaugh A.R."/>
            <person name="Higginbottom S."/>
            <person name="Dimas A."/>
            <person name="Shiver A.L."/>
            <person name="Deutschbauer A."/>
            <person name="Neff N."/>
            <person name="Sonnenburg J.L."/>
            <person name="Huang K.C."/>
            <person name="Fischbach M.A."/>
        </authorList>
    </citation>
    <scope>NUCLEOTIDE SEQUENCE</scope>
    <source>
        <strain evidence="1">DSM 19829</strain>
    </source>
</reference>
<evidence type="ECO:0000313" key="1">
    <source>
        <dbReference type="EMBL" id="UWP60518.1"/>
    </source>
</evidence>
<dbReference type="EMBL" id="CP102290">
    <property type="protein sequence ID" value="UWP60518.1"/>
    <property type="molecule type" value="Genomic_DNA"/>
</dbReference>
<accession>A0ABY5VKD9</accession>